<accession>A0A554LHF5</accession>
<protein>
    <recommendedName>
        <fullName evidence="3">Nucleotidyl transferase AbiEii/AbiGii toxin family protein</fullName>
    </recommendedName>
</protein>
<evidence type="ECO:0000313" key="2">
    <source>
        <dbReference type="Proteomes" id="UP000315689"/>
    </source>
</evidence>
<evidence type="ECO:0000313" key="1">
    <source>
        <dbReference type="EMBL" id="TSC92282.1"/>
    </source>
</evidence>
<evidence type="ECO:0008006" key="3">
    <source>
        <dbReference type="Google" id="ProtNLM"/>
    </source>
</evidence>
<sequence>MENKPFELNKFQKTILKELANSPLKDNFYWTGGTALAFFYLKHRLSYDIDLFSNKQFEYTVVKKLVDKIAKATKINKIEEKKIHDRWEFLISNDQNIRIDFVFYDHKQINPRKQWQGVWVDSLEDMAANKTLALIDRHDPKDAFDIYYILTKHNYTDKKLLNLVKKKFHSDFPVSLFWSQCLLGSQHFRNLTPLLIGKNKDKIINQINEFFEKESAESVKEQI</sequence>
<dbReference type="AlphaFoldDB" id="A0A554LHF5"/>
<organism evidence="1 2">
    <name type="scientific">Candidatus Berkelbacteria bacterium Licking1014_7</name>
    <dbReference type="NCBI Taxonomy" id="2017147"/>
    <lineage>
        <taxon>Bacteria</taxon>
        <taxon>Candidatus Berkelbacteria</taxon>
    </lineage>
</organism>
<reference evidence="1 2" key="1">
    <citation type="submission" date="2017-07" db="EMBL/GenBank/DDBJ databases">
        <title>Mechanisms for carbon and nitrogen cycling indicate functional differentiation within the Candidate Phyla Radiation.</title>
        <authorList>
            <person name="Danczak R.E."/>
            <person name="Johnston M.D."/>
            <person name="Kenah C."/>
            <person name="Slattery M."/>
            <person name="Wrighton K.C."/>
            <person name="Wilkins M.J."/>
        </authorList>
    </citation>
    <scope>NUCLEOTIDE SEQUENCE [LARGE SCALE GENOMIC DNA]</scope>
    <source>
        <strain evidence="1">Licking1014_7</strain>
    </source>
</reference>
<comment type="caution">
    <text evidence="1">The sequence shown here is derived from an EMBL/GenBank/DDBJ whole genome shotgun (WGS) entry which is preliminary data.</text>
</comment>
<dbReference type="EMBL" id="VMGK01000038">
    <property type="protein sequence ID" value="TSC92282.1"/>
    <property type="molecule type" value="Genomic_DNA"/>
</dbReference>
<gene>
    <name evidence="1" type="ORF">CEN89_771</name>
</gene>
<dbReference type="Proteomes" id="UP000315689">
    <property type="component" value="Unassembled WGS sequence"/>
</dbReference>
<dbReference type="InterPro" id="IPR014942">
    <property type="entry name" value="AbiEii"/>
</dbReference>
<dbReference type="Gene3D" id="3.10.450.620">
    <property type="entry name" value="JHP933, nucleotidyltransferase-like core domain"/>
    <property type="match status" value="1"/>
</dbReference>
<proteinExistence type="predicted"/>
<dbReference type="Pfam" id="PF08843">
    <property type="entry name" value="AbiEii"/>
    <property type="match status" value="1"/>
</dbReference>
<name>A0A554LHF5_9BACT</name>